<gene>
    <name evidence="5" type="primary">cfiA_1</name>
    <name evidence="5" type="ORF">GALL_19490</name>
</gene>
<dbReference type="InterPro" id="IPR000891">
    <property type="entry name" value="PYR_CT"/>
</dbReference>
<keyword evidence="1" id="KW-0092">Biotin</keyword>
<name>A0A1J5T9Y2_9ZZZZ</name>
<dbReference type="Pfam" id="PF00682">
    <property type="entry name" value="HMGL-like"/>
    <property type="match status" value="1"/>
</dbReference>
<dbReference type="CDD" id="cd06850">
    <property type="entry name" value="biotinyl_domain"/>
    <property type="match status" value="1"/>
</dbReference>
<dbReference type="SUPFAM" id="SSF51569">
    <property type="entry name" value="Aldolase"/>
    <property type="match status" value="1"/>
</dbReference>
<dbReference type="FunFam" id="2.40.50.100:FF:000003">
    <property type="entry name" value="Acetyl-CoA carboxylase biotin carboxyl carrier protein"/>
    <property type="match status" value="1"/>
</dbReference>
<dbReference type="PANTHER" id="PTHR43778:SF2">
    <property type="entry name" value="PYRUVATE CARBOXYLASE, MITOCHONDRIAL"/>
    <property type="match status" value="1"/>
</dbReference>
<keyword evidence="5" id="KW-0436">Ligase</keyword>
<dbReference type="GO" id="GO:0006094">
    <property type="term" value="P:gluconeogenesis"/>
    <property type="evidence" value="ECO:0007669"/>
    <property type="project" value="TreeGrafter"/>
</dbReference>
<dbReference type="GO" id="GO:0004736">
    <property type="term" value="F:pyruvate carboxylase activity"/>
    <property type="evidence" value="ECO:0007669"/>
    <property type="project" value="TreeGrafter"/>
</dbReference>
<proteinExistence type="predicted"/>
<dbReference type="InterPro" id="IPR013785">
    <property type="entry name" value="Aldolase_TIM"/>
</dbReference>
<dbReference type="GO" id="GO:0008948">
    <property type="term" value="F:oxaloacetate decarboxylase activity"/>
    <property type="evidence" value="ECO:0007669"/>
    <property type="project" value="InterPro"/>
</dbReference>
<dbReference type="NCBIfam" id="TIGR01108">
    <property type="entry name" value="oadA"/>
    <property type="match status" value="1"/>
</dbReference>
<evidence type="ECO:0000256" key="1">
    <source>
        <dbReference type="ARBA" id="ARBA00023267"/>
    </source>
</evidence>
<protein>
    <submittedName>
        <fullName evidence="5">2-oxoglutarate carboxylase large subunit</fullName>
        <ecNumber evidence="5">6.4.1.7</ecNumber>
    </submittedName>
</protein>
<organism evidence="5">
    <name type="scientific">mine drainage metagenome</name>
    <dbReference type="NCBI Taxonomy" id="410659"/>
    <lineage>
        <taxon>unclassified sequences</taxon>
        <taxon>metagenomes</taxon>
        <taxon>ecological metagenomes</taxon>
    </lineage>
</organism>
<dbReference type="PROSITE" id="PS50968">
    <property type="entry name" value="BIOTINYL_LIPOYL"/>
    <property type="match status" value="1"/>
</dbReference>
<dbReference type="Pfam" id="PF00364">
    <property type="entry name" value="Biotin_lipoyl"/>
    <property type="match status" value="1"/>
</dbReference>
<sequence>MTKTPAVKIQVTELVLRDGHQCHIATRMRTEDMLPICSKLDSIGFWSLEAWGGATFDACVRYLKEDPWARLKTLRKALPNSRIQMLLRGQNLLGYRHYSDDVVRAFVKKSADNGVDVFRIFDALNDTRNLQVSIDAVKKAGKHAEGTISYTTSPVHDVEHFVGIAKELEAMGSDTIAIKDMASLLTPQATVDLVKALRASVSLPIHIHSHATSGLASMNLLRAIENGAVMIDTCNSAFSEGASHPTTESMIAALQGTEFDTGLDIAAVQEVGAYFRDVRKKYWQFESDFTGVDTRVLVNQVPGGMISNLSHQLKEQGALDRMDAVLAEIPLVRKDLGYIPLVTPTSQIVGTQAVLNVMTGQRYKSITNEVKNYFLGQYGKSPSPVNADVKKLAIGDAEPITCRPADLLQDEMVKLTTDSERFAQSEEDVLTFAMFPDIGKTYLQERNAGSLTPEALLDKAAAQADAPRYAPSEFKVTLHGETFHINLTGSGHPGEERRPFYVSIDGIAEEVIVETLGEIEVSSGVGGANSGSKKKALSNTSGGDRPRPTHAGHVTTSMPGAVVAVKVNVGDKVNAGDGVLVIEAMKMENEIQATTSGIVVAVYVKKGDSVTPDESLIEIQPE</sequence>
<comment type="caution">
    <text evidence="5">The sequence shown here is derived from an EMBL/GenBank/DDBJ whole genome shotgun (WGS) entry which is preliminary data.</text>
</comment>
<dbReference type="GO" id="GO:0006814">
    <property type="term" value="P:sodium ion transport"/>
    <property type="evidence" value="ECO:0007669"/>
    <property type="project" value="InterPro"/>
</dbReference>
<dbReference type="Gene3D" id="3.20.20.70">
    <property type="entry name" value="Aldolase class I"/>
    <property type="match status" value="1"/>
</dbReference>
<dbReference type="InterPro" id="IPR055268">
    <property type="entry name" value="PCB-like"/>
</dbReference>
<evidence type="ECO:0000259" key="4">
    <source>
        <dbReference type="PROSITE" id="PS50991"/>
    </source>
</evidence>
<dbReference type="InterPro" id="IPR001882">
    <property type="entry name" value="Biotin_BS"/>
</dbReference>
<dbReference type="PROSITE" id="PS00188">
    <property type="entry name" value="BIOTIN"/>
    <property type="match status" value="1"/>
</dbReference>
<dbReference type="NCBIfam" id="NF006761">
    <property type="entry name" value="PRK09282.1"/>
    <property type="match status" value="1"/>
</dbReference>
<evidence type="ECO:0000256" key="2">
    <source>
        <dbReference type="SAM" id="MobiDB-lite"/>
    </source>
</evidence>
<dbReference type="Pfam" id="PF02436">
    <property type="entry name" value="PYC_OADA"/>
    <property type="match status" value="1"/>
</dbReference>
<evidence type="ECO:0000259" key="3">
    <source>
        <dbReference type="PROSITE" id="PS50968"/>
    </source>
</evidence>
<dbReference type="EC" id="6.4.1.7" evidence="5"/>
<dbReference type="AlphaFoldDB" id="A0A1J5T9Y2"/>
<dbReference type="EMBL" id="MLJW01000004">
    <property type="protein sequence ID" value="OIR17727.1"/>
    <property type="molecule type" value="Genomic_DNA"/>
</dbReference>
<dbReference type="GO" id="GO:0005737">
    <property type="term" value="C:cytoplasm"/>
    <property type="evidence" value="ECO:0007669"/>
    <property type="project" value="TreeGrafter"/>
</dbReference>
<dbReference type="SUPFAM" id="SSF89000">
    <property type="entry name" value="post-HMGL domain-like"/>
    <property type="match status" value="1"/>
</dbReference>
<feature type="region of interest" description="Disordered" evidence="2">
    <location>
        <begin position="523"/>
        <end position="556"/>
    </location>
</feature>
<evidence type="ECO:0000313" key="5">
    <source>
        <dbReference type="EMBL" id="OIR17727.1"/>
    </source>
</evidence>
<dbReference type="InterPro" id="IPR005776">
    <property type="entry name" value="OadA"/>
</dbReference>
<dbReference type="InterPro" id="IPR011053">
    <property type="entry name" value="Single_hybrid_motif"/>
</dbReference>
<feature type="domain" description="Lipoyl-binding" evidence="3">
    <location>
        <begin position="542"/>
        <end position="620"/>
    </location>
</feature>
<dbReference type="InterPro" id="IPR003379">
    <property type="entry name" value="Carboxylase_cons_dom"/>
</dbReference>
<reference evidence="5" key="1">
    <citation type="submission" date="2016-10" db="EMBL/GenBank/DDBJ databases">
        <title>Sequence of Gallionella enrichment culture.</title>
        <authorList>
            <person name="Poehlein A."/>
            <person name="Muehling M."/>
            <person name="Daniel R."/>
        </authorList>
    </citation>
    <scope>NUCLEOTIDE SEQUENCE</scope>
</reference>
<dbReference type="GO" id="GO:0034029">
    <property type="term" value="F:2-oxoglutarate carboxylase activity"/>
    <property type="evidence" value="ECO:0007669"/>
    <property type="project" value="UniProtKB-EC"/>
</dbReference>
<dbReference type="PANTHER" id="PTHR43778">
    <property type="entry name" value="PYRUVATE CARBOXYLASE"/>
    <property type="match status" value="1"/>
</dbReference>
<dbReference type="Gene3D" id="2.40.50.100">
    <property type="match status" value="1"/>
</dbReference>
<accession>A0A1J5T9Y2</accession>
<dbReference type="CDD" id="cd07937">
    <property type="entry name" value="DRE_TIM_PC_TC_5S"/>
    <property type="match status" value="1"/>
</dbReference>
<dbReference type="PROSITE" id="PS50991">
    <property type="entry name" value="PYR_CT"/>
    <property type="match status" value="1"/>
</dbReference>
<dbReference type="InterPro" id="IPR000089">
    <property type="entry name" value="Biotin_lipoyl"/>
</dbReference>
<feature type="domain" description="Pyruvate carboxyltransferase" evidence="4">
    <location>
        <begin position="9"/>
        <end position="269"/>
    </location>
</feature>
<dbReference type="SUPFAM" id="SSF51230">
    <property type="entry name" value="Single hybrid motif"/>
    <property type="match status" value="1"/>
</dbReference>